<reference evidence="1 2" key="1">
    <citation type="journal article" date="2018" name="Sci. Rep.">
        <title>Genomic signatures of local adaptation to the degree of environmental predictability in rotifers.</title>
        <authorList>
            <person name="Franch-Gras L."/>
            <person name="Hahn C."/>
            <person name="Garcia-Roger E.M."/>
            <person name="Carmona M.J."/>
            <person name="Serra M."/>
            <person name="Gomez A."/>
        </authorList>
    </citation>
    <scope>NUCLEOTIDE SEQUENCE [LARGE SCALE GENOMIC DNA]</scope>
    <source>
        <strain evidence="1">HYR1</strain>
    </source>
</reference>
<gene>
    <name evidence="1" type="ORF">BpHYR1_030207</name>
</gene>
<accession>A0A3M7RMN7</accession>
<proteinExistence type="predicted"/>
<protein>
    <submittedName>
        <fullName evidence="1">Uncharacterized protein</fullName>
    </submittedName>
</protein>
<dbReference type="EMBL" id="REGN01003041">
    <property type="protein sequence ID" value="RNA24843.1"/>
    <property type="molecule type" value="Genomic_DNA"/>
</dbReference>
<organism evidence="1 2">
    <name type="scientific">Brachionus plicatilis</name>
    <name type="common">Marine rotifer</name>
    <name type="synonym">Brachionus muelleri</name>
    <dbReference type="NCBI Taxonomy" id="10195"/>
    <lineage>
        <taxon>Eukaryota</taxon>
        <taxon>Metazoa</taxon>
        <taxon>Spiralia</taxon>
        <taxon>Gnathifera</taxon>
        <taxon>Rotifera</taxon>
        <taxon>Eurotatoria</taxon>
        <taxon>Monogononta</taxon>
        <taxon>Pseudotrocha</taxon>
        <taxon>Ploima</taxon>
        <taxon>Brachionidae</taxon>
        <taxon>Brachionus</taxon>
    </lineage>
</organism>
<comment type="caution">
    <text evidence="1">The sequence shown here is derived from an EMBL/GenBank/DDBJ whole genome shotgun (WGS) entry which is preliminary data.</text>
</comment>
<dbReference type="AlphaFoldDB" id="A0A3M7RMN7"/>
<sequence>MFVKVLPNKAEKKPCVLAFVSSLFPTKLKQISGLVQKIQNTNKPFEFWLLEVNRSAFQSIYRT</sequence>
<evidence type="ECO:0000313" key="2">
    <source>
        <dbReference type="Proteomes" id="UP000276133"/>
    </source>
</evidence>
<dbReference type="Proteomes" id="UP000276133">
    <property type="component" value="Unassembled WGS sequence"/>
</dbReference>
<keyword evidence="2" id="KW-1185">Reference proteome</keyword>
<evidence type="ECO:0000313" key="1">
    <source>
        <dbReference type="EMBL" id="RNA24843.1"/>
    </source>
</evidence>
<name>A0A3M7RMN7_BRAPC</name>